<protein>
    <recommendedName>
        <fullName evidence="7">1-acyl-sn-glycerol-3-phosphate acyltransferase</fullName>
        <ecNumber evidence="7">2.3.1.51</ecNumber>
    </recommendedName>
</protein>
<feature type="domain" description="Phospholipid/glycerol acyltransferase" evidence="8">
    <location>
        <begin position="75"/>
        <end position="189"/>
    </location>
</feature>
<evidence type="ECO:0000313" key="9">
    <source>
        <dbReference type="EMBL" id="SEJ16029.1"/>
    </source>
</evidence>
<accession>A0A1H6WG62</accession>
<evidence type="ECO:0000256" key="6">
    <source>
        <dbReference type="ARBA" id="ARBA00023315"/>
    </source>
</evidence>
<dbReference type="GO" id="GO:0016020">
    <property type="term" value="C:membrane"/>
    <property type="evidence" value="ECO:0007669"/>
    <property type="project" value="InterPro"/>
</dbReference>
<keyword evidence="3 7" id="KW-0444">Lipid biosynthesis</keyword>
<dbReference type="SUPFAM" id="SSF69593">
    <property type="entry name" value="Glycerol-3-phosphate (1)-acyltransferase"/>
    <property type="match status" value="1"/>
</dbReference>
<keyword evidence="10" id="KW-1185">Reference proteome</keyword>
<dbReference type="InterPro" id="IPR002123">
    <property type="entry name" value="Plipid/glycerol_acylTrfase"/>
</dbReference>
<reference evidence="10" key="1">
    <citation type="submission" date="2016-10" db="EMBL/GenBank/DDBJ databases">
        <authorList>
            <person name="Varghese N."/>
            <person name="Submissions S."/>
        </authorList>
    </citation>
    <scope>NUCLEOTIDE SEQUENCE [LARGE SCALE GENOMIC DNA]</scope>
    <source>
        <strain evidence="10">CGMCC 1.6763</strain>
    </source>
</reference>
<dbReference type="CDD" id="cd07989">
    <property type="entry name" value="LPLAT_AGPAT-like"/>
    <property type="match status" value="1"/>
</dbReference>
<dbReference type="PANTHER" id="PTHR10434">
    <property type="entry name" value="1-ACYL-SN-GLYCEROL-3-PHOSPHATE ACYLTRANSFERASE"/>
    <property type="match status" value="1"/>
</dbReference>
<sequence length="254" mass="28455">MNAVRSIRTYGYLFGYLPFSIPALRQIRRMKSTAASEVLADTVSREPRKWAAGILKRTNSEIKMTVRGDLPEGPVLFVSNHEGNFDIPVLIAHLPKPFGFMSKKEVKKLPVIRDWMEEMNCVFIDRSDRRSAVRSIRDMAEKLRSGHSMLIFPEGTRSRGGQPGDFKSGFVRIAMEGGVPIVPVAIHGTSEIMEQNNNRIKPASVTVDVLEAVSHQEMLDRSAAEITGIVQERIREAAAERAARKPRQETVRTA</sequence>
<dbReference type="EC" id="2.3.1.51" evidence="7"/>
<dbReference type="Pfam" id="PF01553">
    <property type="entry name" value="Acyltransferase"/>
    <property type="match status" value="1"/>
</dbReference>
<dbReference type="GO" id="GO:0006654">
    <property type="term" value="P:phosphatidic acid biosynthetic process"/>
    <property type="evidence" value="ECO:0007669"/>
    <property type="project" value="TreeGrafter"/>
</dbReference>
<dbReference type="EMBL" id="FNZF01000002">
    <property type="protein sequence ID" value="SEJ16029.1"/>
    <property type="molecule type" value="Genomic_DNA"/>
</dbReference>
<evidence type="ECO:0000256" key="7">
    <source>
        <dbReference type="RuleBase" id="RU361267"/>
    </source>
</evidence>
<evidence type="ECO:0000313" key="10">
    <source>
        <dbReference type="Proteomes" id="UP000199200"/>
    </source>
</evidence>
<dbReference type="GO" id="GO:0003841">
    <property type="term" value="F:1-acylglycerol-3-phosphate O-acyltransferase activity"/>
    <property type="evidence" value="ECO:0007669"/>
    <property type="project" value="UniProtKB-UniRule"/>
</dbReference>
<comment type="pathway">
    <text evidence="1">Lipid metabolism.</text>
</comment>
<evidence type="ECO:0000256" key="2">
    <source>
        <dbReference type="ARBA" id="ARBA00008655"/>
    </source>
</evidence>
<dbReference type="AlphaFoldDB" id="A0A1H6WG62"/>
<dbReference type="RefSeq" id="WP_092050975.1">
    <property type="nucleotide sequence ID" value="NZ_FNZF01000002.1"/>
</dbReference>
<comment type="similarity">
    <text evidence="2 7">Belongs to the 1-acyl-sn-glycerol-3-phosphate acyltransferase family.</text>
</comment>
<organism evidence="9 10">
    <name type="scientific">Bhargavaea ginsengi</name>
    <dbReference type="NCBI Taxonomy" id="426757"/>
    <lineage>
        <taxon>Bacteria</taxon>
        <taxon>Bacillati</taxon>
        <taxon>Bacillota</taxon>
        <taxon>Bacilli</taxon>
        <taxon>Bacillales</taxon>
        <taxon>Caryophanaceae</taxon>
        <taxon>Bhargavaea</taxon>
    </lineage>
</organism>
<gene>
    <name evidence="9" type="ORF">SAMN04488127_1142</name>
</gene>
<evidence type="ECO:0000256" key="1">
    <source>
        <dbReference type="ARBA" id="ARBA00005189"/>
    </source>
</evidence>
<evidence type="ECO:0000256" key="5">
    <source>
        <dbReference type="ARBA" id="ARBA00023098"/>
    </source>
</evidence>
<dbReference type="Proteomes" id="UP000199200">
    <property type="component" value="Unassembled WGS sequence"/>
</dbReference>
<dbReference type="SMART" id="SM00563">
    <property type="entry name" value="PlsC"/>
    <property type="match status" value="1"/>
</dbReference>
<comment type="domain">
    <text evidence="7">The HXXXXD motif is essential for acyltransferase activity and may constitute the binding site for the phosphate moiety of the glycerol-3-phosphate.</text>
</comment>
<dbReference type="PANTHER" id="PTHR10434:SF64">
    <property type="entry name" value="1-ACYL-SN-GLYCEROL-3-PHOSPHATE ACYLTRANSFERASE-RELATED"/>
    <property type="match status" value="1"/>
</dbReference>
<dbReference type="NCBIfam" id="TIGR00530">
    <property type="entry name" value="AGP_acyltrn"/>
    <property type="match status" value="1"/>
</dbReference>
<keyword evidence="5 7" id="KW-0443">Lipid metabolism</keyword>
<evidence type="ECO:0000256" key="3">
    <source>
        <dbReference type="ARBA" id="ARBA00022516"/>
    </source>
</evidence>
<name>A0A1H6WG62_9BACL</name>
<keyword evidence="7" id="KW-0594">Phospholipid biosynthesis</keyword>
<dbReference type="OrthoDB" id="9803035at2"/>
<proteinExistence type="inferred from homology"/>
<evidence type="ECO:0000256" key="4">
    <source>
        <dbReference type="ARBA" id="ARBA00022679"/>
    </source>
</evidence>
<comment type="catalytic activity">
    <reaction evidence="7">
        <text>a 1-acyl-sn-glycero-3-phosphate + an acyl-CoA = a 1,2-diacyl-sn-glycero-3-phosphate + CoA</text>
        <dbReference type="Rhea" id="RHEA:19709"/>
        <dbReference type="ChEBI" id="CHEBI:57287"/>
        <dbReference type="ChEBI" id="CHEBI:57970"/>
        <dbReference type="ChEBI" id="CHEBI:58342"/>
        <dbReference type="ChEBI" id="CHEBI:58608"/>
        <dbReference type="EC" id="2.3.1.51"/>
    </reaction>
</comment>
<dbReference type="STRING" id="426757.SAMN04488127_1142"/>
<dbReference type="InterPro" id="IPR004552">
    <property type="entry name" value="AGP_acyltrans"/>
</dbReference>
<keyword evidence="6 7" id="KW-0012">Acyltransferase</keyword>
<keyword evidence="7" id="KW-1208">Phospholipid metabolism</keyword>
<keyword evidence="4 7" id="KW-0808">Transferase</keyword>
<evidence type="ECO:0000259" key="8">
    <source>
        <dbReference type="SMART" id="SM00563"/>
    </source>
</evidence>